<dbReference type="GO" id="GO:0006221">
    <property type="term" value="P:pyrimidine nucleotide biosynthetic process"/>
    <property type="evidence" value="ECO:0007669"/>
    <property type="project" value="UniProtKB-KW"/>
</dbReference>
<dbReference type="NCBIfam" id="TIGR00857">
    <property type="entry name" value="pyrC_multi"/>
    <property type="match status" value="1"/>
</dbReference>
<evidence type="ECO:0000313" key="4">
    <source>
        <dbReference type="Proteomes" id="UP000195442"/>
    </source>
</evidence>
<dbReference type="AlphaFoldDB" id="A0A1R4HIK3"/>
<dbReference type="GO" id="GO:0004038">
    <property type="term" value="F:allantoinase activity"/>
    <property type="evidence" value="ECO:0007669"/>
    <property type="project" value="TreeGrafter"/>
</dbReference>
<dbReference type="GO" id="GO:0005737">
    <property type="term" value="C:cytoplasm"/>
    <property type="evidence" value="ECO:0007669"/>
    <property type="project" value="TreeGrafter"/>
</dbReference>
<dbReference type="PANTHER" id="PTHR43668">
    <property type="entry name" value="ALLANTOINASE"/>
    <property type="match status" value="1"/>
</dbReference>
<name>A0A1R4HIK3_9GAMM</name>
<proteinExistence type="predicted"/>
<organism evidence="3 4">
    <name type="scientific">Crenothrix polyspora</name>
    <dbReference type="NCBI Taxonomy" id="360316"/>
    <lineage>
        <taxon>Bacteria</taxon>
        <taxon>Pseudomonadati</taxon>
        <taxon>Pseudomonadota</taxon>
        <taxon>Gammaproteobacteria</taxon>
        <taxon>Methylococcales</taxon>
        <taxon>Crenotrichaceae</taxon>
        <taxon>Crenothrix</taxon>
    </lineage>
</organism>
<dbReference type="GO" id="GO:0046872">
    <property type="term" value="F:metal ion binding"/>
    <property type="evidence" value="ECO:0007669"/>
    <property type="project" value="InterPro"/>
</dbReference>
<gene>
    <name evidence="3" type="primary">pyrC</name>
    <name evidence="3" type="ORF">CRENPOLYSF2_830025</name>
</gene>
<dbReference type="GO" id="GO:0006145">
    <property type="term" value="P:purine nucleobase catabolic process"/>
    <property type="evidence" value="ECO:0007669"/>
    <property type="project" value="TreeGrafter"/>
</dbReference>
<dbReference type="InterPro" id="IPR004722">
    <property type="entry name" value="DHOase"/>
</dbReference>
<evidence type="ECO:0000256" key="1">
    <source>
        <dbReference type="ARBA" id="ARBA00022975"/>
    </source>
</evidence>
<dbReference type="InterPro" id="IPR032466">
    <property type="entry name" value="Metal_Hydrolase"/>
</dbReference>
<evidence type="ECO:0000313" key="3">
    <source>
        <dbReference type="EMBL" id="SJM96057.1"/>
    </source>
</evidence>
<reference evidence="4" key="1">
    <citation type="submission" date="2017-02" db="EMBL/GenBank/DDBJ databases">
        <authorList>
            <person name="Daims H."/>
        </authorList>
    </citation>
    <scope>NUCLEOTIDE SEQUENCE [LARGE SCALE GENOMIC DNA]</scope>
</reference>
<dbReference type="InterPro" id="IPR024403">
    <property type="entry name" value="DHOase_cat"/>
</dbReference>
<accession>A0A1R4HIK3</accession>
<evidence type="ECO:0000259" key="2">
    <source>
        <dbReference type="Pfam" id="PF12890"/>
    </source>
</evidence>
<dbReference type="Gene3D" id="3.20.20.140">
    <property type="entry name" value="Metal-dependent hydrolases"/>
    <property type="match status" value="1"/>
</dbReference>
<dbReference type="EMBL" id="FUKJ01000450">
    <property type="protein sequence ID" value="SJM96057.1"/>
    <property type="molecule type" value="Genomic_DNA"/>
</dbReference>
<keyword evidence="4" id="KW-1185">Reference proteome</keyword>
<dbReference type="Gene3D" id="2.30.40.10">
    <property type="entry name" value="Urease, subunit C, domain 1"/>
    <property type="match status" value="1"/>
</dbReference>
<dbReference type="Pfam" id="PF12890">
    <property type="entry name" value="DHOase"/>
    <property type="match status" value="1"/>
</dbReference>
<dbReference type="PANTHER" id="PTHR43668:SF2">
    <property type="entry name" value="ALLANTOINASE"/>
    <property type="match status" value="1"/>
</dbReference>
<sequence length="426" mass="46314">MKNIHIKHGRIIDPANGIDRTGCVYIADGKIAAIDQQPDGFRADEIIDATNRIVCPGFIDLSTRLREPGQNRKATIASETRAAASAGITTMCIHPDTIPVIDTPAVAELIKDLAEKADYPQVYPIAALTQKLEGNELSSMLALKQAGCIAVGNANQPVKNLLVLRRAMEYAASHDLLLMFRPNDYWLGNNGCVHEGAVSTRYGLPSIPEAAETIAVAQCLELVELTGCRVHFGQLSCKRSVIKIFQAKKYGLAISADVAIHQLHLTENDMAPFDSAYHVLPPLRTEIDKNYLRQSLANGTLNSICSDHQPHDIDAKLGAFPETEPGMSSLETLLPLMLKLVDQQALTLQQGLAALSSHPANILRISSGALTPGFAADVCVFDAHLNWQVNADNWRSMGTNTPFWGQTLTGRVTHTLQAGKIIYRLS</sequence>
<dbReference type="RefSeq" id="WP_087148511.1">
    <property type="nucleotide sequence ID" value="NZ_FUKJ01000450.1"/>
</dbReference>
<dbReference type="OrthoDB" id="5687299at2"/>
<protein>
    <submittedName>
        <fullName evidence="3">Dihydroorotase-like protein</fullName>
    </submittedName>
</protein>
<feature type="domain" description="Dihydroorotase catalytic" evidence="2">
    <location>
        <begin position="52"/>
        <end position="239"/>
    </location>
</feature>
<dbReference type="Proteomes" id="UP000195442">
    <property type="component" value="Unassembled WGS sequence"/>
</dbReference>
<dbReference type="GO" id="GO:0004151">
    <property type="term" value="F:dihydroorotase activity"/>
    <property type="evidence" value="ECO:0007669"/>
    <property type="project" value="InterPro"/>
</dbReference>
<keyword evidence="1" id="KW-0665">Pyrimidine biosynthesis</keyword>
<dbReference type="InterPro" id="IPR050138">
    <property type="entry name" value="DHOase/Allantoinase_Hydrolase"/>
</dbReference>
<dbReference type="NCBIfam" id="NF005791">
    <property type="entry name" value="PRK07627.1"/>
    <property type="match status" value="1"/>
</dbReference>
<dbReference type="CDD" id="cd01317">
    <property type="entry name" value="DHOase_IIa"/>
    <property type="match status" value="1"/>
</dbReference>
<dbReference type="SUPFAM" id="SSF51338">
    <property type="entry name" value="Composite domain of metallo-dependent hydrolases"/>
    <property type="match status" value="1"/>
</dbReference>
<dbReference type="InterPro" id="IPR011059">
    <property type="entry name" value="Metal-dep_hydrolase_composite"/>
</dbReference>
<dbReference type="SUPFAM" id="SSF51556">
    <property type="entry name" value="Metallo-dependent hydrolases"/>
    <property type="match status" value="1"/>
</dbReference>